<feature type="transmembrane region" description="Helical" evidence="1">
    <location>
        <begin position="66"/>
        <end position="84"/>
    </location>
</feature>
<name>A0A819CRT3_9BILA</name>
<evidence type="ECO:0000256" key="1">
    <source>
        <dbReference type="SAM" id="Phobius"/>
    </source>
</evidence>
<gene>
    <name evidence="2" type="ORF">FNK824_LOCUS16372</name>
</gene>
<protein>
    <recommendedName>
        <fullName evidence="4">G-protein coupled receptors family 1 profile domain-containing protein</fullName>
    </recommendedName>
</protein>
<feature type="transmembrane region" description="Helical" evidence="1">
    <location>
        <begin position="174"/>
        <end position="200"/>
    </location>
</feature>
<dbReference type="Proteomes" id="UP000663874">
    <property type="component" value="Unassembled WGS sequence"/>
</dbReference>
<dbReference type="AlphaFoldDB" id="A0A819CRT3"/>
<dbReference type="CDD" id="cd00637">
    <property type="entry name" value="7tm_classA_rhodopsin-like"/>
    <property type="match status" value="1"/>
</dbReference>
<dbReference type="SUPFAM" id="SSF81321">
    <property type="entry name" value="Family A G protein-coupled receptor-like"/>
    <property type="match status" value="1"/>
</dbReference>
<evidence type="ECO:0000313" key="2">
    <source>
        <dbReference type="EMBL" id="CAF3824637.1"/>
    </source>
</evidence>
<comment type="caution">
    <text evidence="2">The sequence shown here is derived from an EMBL/GenBank/DDBJ whole genome shotgun (WGS) entry which is preliminary data.</text>
</comment>
<feature type="transmembrane region" description="Helical" evidence="1">
    <location>
        <begin position="96"/>
        <end position="120"/>
    </location>
</feature>
<sequence length="358" mass="41294">MQLQHFTEKSKGHVVDFTLFSWSTLDIKLIASCKIHISSKPFEFISIMGHGIIGFVLNLISLIHGSFAIVISVIVIGIISYHQYHNRLRREEKITLILSANIYFHMNIYVVVLVSCNIQTLLGDIYEKNFDSSWCTFRGYFTGVACCAVFNAFVIQAFYRLCRIVYSNHRWFQFYWLYVIAIPIQLLGAFIVLCPIMIWRDVTYLPNEYYCLPAFTQTRGILWGTLTAYGLPVLLLSLIYLRITIFIRQQPLNQTLRIKQRQQRDLAAIQRIFINVGLLLALGTPGAVLLIMCFITGIEHPLTYRIMWVGSAVAMAILSIQIIFMTPQLKNIITIRRQQNRVTTLRVTIPMRVIVTNQ</sequence>
<organism evidence="2 3">
    <name type="scientific">Rotaria sordida</name>
    <dbReference type="NCBI Taxonomy" id="392033"/>
    <lineage>
        <taxon>Eukaryota</taxon>
        <taxon>Metazoa</taxon>
        <taxon>Spiralia</taxon>
        <taxon>Gnathifera</taxon>
        <taxon>Rotifera</taxon>
        <taxon>Eurotatoria</taxon>
        <taxon>Bdelloidea</taxon>
        <taxon>Philodinida</taxon>
        <taxon>Philodinidae</taxon>
        <taxon>Rotaria</taxon>
    </lineage>
</organism>
<dbReference type="EMBL" id="CAJOBE010002474">
    <property type="protein sequence ID" value="CAF3824637.1"/>
    <property type="molecule type" value="Genomic_DNA"/>
</dbReference>
<feature type="transmembrane region" description="Helical" evidence="1">
    <location>
        <begin position="272"/>
        <end position="298"/>
    </location>
</feature>
<evidence type="ECO:0000313" key="3">
    <source>
        <dbReference type="Proteomes" id="UP000663874"/>
    </source>
</evidence>
<dbReference type="Gene3D" id="1.20.1070.10">
    <property type="entry name" value="Rhodopsin 7-helix transmembrane proteins"/>
    <property type="match status" value="1"/>
</dbReference>
<keyword evidence="1" id="KW-0812">Transmembrane</keyword>
<feature type="transmembrane region" description="Helical" evidence="1">
    <location>
        <begin position="220"/>
        <end position="241"/>
    </location>
</feature>
<keyword evidence="1" id="KW-1133">Transmembrane helix</keyword>
<reference evidence="2" key="1">
    <citation type="submission" date="2021-02" db="EMBL/GenBank/DDBJ databases">
        <authorList>
            <person name="Nowell W R."/>
        </authorList>
    </citation>
    <scope>NUCLEOTIDE SEQUENCE</scope>
</reference>
<feature type="transmembrane region" description="Helical" evidence="1">
    <location>
        <begin position="304"/>
        <end position="326"/>
    </location>
</feature>
<evidence type="ECO:0008006" key="4">
    <source>
        <dbReference type="Google" id="ProtNLM"/>
    </source>
</evidence>
<keyword evidence="1" id="KW-0472">Membrane</keyword>
<accession>A0A819CRT3</accession>
<proteinExistence type="predicted"/>
<feature type="transmembrane region" description="Helical" evidence="1">
    <location>
        <begin position="140"/>
        <end position="162"/>
    </location>
</feature>